<protein>
    <submittedName>
        <fullName evidence="2">Uncharacterized protein</fullName>
    </submittedName>
</protein>
<evidence type="ECO:0000313" key="3">
    <source>
        <dbReference type="Proteomes" id="UP000749646"/>
    </source>
</evidence>
<feature type="region of interest" description="Disordered" evidence="1">
    <location>
        <begin position="1"/>
        <end position="43"/>
    </location>
</feature>
<evidence type="ECO:0000313" key="2">
    <source>
        <dbReference type="EMBL" id="KAF9945312.1"/>
    </source>
</evidence>
<gene>
    <name evidence="2" type="ORF">BGZ65_010906</name>
</gene>
<feature type="region of interest" description="Disordered" evidence="1">
    <location>
        <begin position="288"/>
        <end position="382"/>
    </location>
</feature>
<organism evidence="2 3">
    <name type="scientific">Modicella reniformis</name>
    <dbReference type="NCBI Taxonomy" id="1440133"/>
    <lineage>
        <taxon>Eukaryota</taxon>
        <taxon>Fungi</taxon>
        <taxon>Fungi incertae sedis</taxon>
        <taxon>Mucoromycota</taxon>
        <taxon>Mortierellomycotina</taxon>
        <taxon>Mortierellomycetes</taxon>
        <taxon>Mortierellales</taxon>
        <taxon>Mortierellaceae</taxon>
        <taxon>Modicella</taxon>
    </lineage>
</organism>
<accession>A0A9P6IS42</accession>
<proteinExistence type="predicted"/>
<feature type="compositionally biased region" description="Low complexity" evidence="1">
    <location>
        <begin position="330"/>
        <end position="340"/>
    </location>
</feature>
<evidence type="ECO:0000256" key="1">
    <source>
        <dbReference type="SAM" id="MobiDB-lite"/>
    </source>
</evidence>
<feature type="compositionally biased region" description="Basic and acidic residues" evidence="1">
    <location>
        <begin position="344"/>
        <end position="355"/>
    </location>
</feature>
<comment type="caution">
    <text evidence="2">The sequence shown here is derived from an EMBL/GenBank/DDBJ whole genome shotgun (WGS) entry which is preliminary data.</text>
</comment>
<dbReference type="OrthoDB" id="661148at2759"/>
<dbReference type="EMBL" id="JAAAHW010008044">
    <property type="protein sequence ID" value="KAF9945312.1"/>
    <property type="molecule type" value="Genomic_DNA"/>
</dbReference>
<dbReference type="AlphaFoldDB" id="A0A9P6IS42"/>
<feature type="compositionally biased region" description="Polar residues" evidence="1">
    <location>
        <begin position="26"/>
        <end position="40"/>
    </location>
</feature>
<dbReference type="Proteomes" id="UP000749646">
    <property type="component" value="Unassembled WGS sequence"/>
</dbReference>
<feature type="compositionally biased region" description="Acidic residues" evidence="1">
    <location>
        <begin position="10"/>
        <end position="24"/>
    </location>
</feature>
<sequence>MADSAHEYDDAQEEVEPSEADPVEQSDPSTRIASSSTSDCSGADNERAFVETLELLFKEFENVIRDNPQLKVHASNVLTTVLRNTKVQKVIADIATQAQEATAPKTVPPVQDVPAKPKPHFANPHPYSPIHHNHRGGNHWTGMLGNHPGQGGPCSVNRSSFLQPSAISLMHPTPSFARAAPSAAPAAPAVPAVPVVSVVPAIPMSSTPQMPQMPQMPDPQQMQVPQMPEMPQMPQMPQLPQLPQLPQMHQLPTGSLGRSNTIHCSRPSPFGQGFPFNTTPPAINKTFEFRSDRPAPVDPEASREPLNRKAKATDNESSLNAATCYGHPRSTSLSAVPSSSTMHEGVKFEAEEAKPRSLRTTLDEAPSTTRAGPSFPERSGLGPFRARNFRNLAPMNDHQTAPVVVPPSMANLLNLTPGLSPGLSPSNPSEVRLKLSFLVNSSQVLCISIALWNRQELSSK</sequence>
<name>A0A9P6IS42_9FUNG</name>
<feature type="compositionally biased region" description="Basic and acidic residues" evidence="1">
    <location>
        <begin position="288"/>
        <end position="314"/>
    </location>
</feature>
<keyword evidence="3" id="KW-1185">Reference proteome</keyword>
<reference evidence="2" key="1">
    <citation type="journal article" date="2020" name="Fungal Divers.">
        <title>Resolving the Mortierellaceae phylogeny through synthesis of multi-gene phylogenetics and phylogenomics.</title>
        <authorList>
            <person name="Vandepol N."/>
            <person name="Liber J."/>
            <person name="Desiro A."/>
            <person name="Na H."/>
            <person name="Kennedy M."/>
            <person name="Barry K."/>
            <person name="Grigoriev I.V."/>
            <person name="Miller A.N."/>
            <person name="O'Donnell K."/>
            <person name="Stajich J.E."/>
            <person name="Bonito G."/>
        </authorList>
    </citation>
    <scope>NUCLEOTIDE SEQUENCE</scope>
    <source>
        <strain evidence="2">MES-2147</strain>
    </source>
</reference>
<feature type="region of interest" description="Disordered" evidence="1">
    <location>
        <begin position="208"/>
        <end position="229"/>
    </location>
</feature>